<accession>A0A6C0LWU1</accession>
<evidence type="ECO:0000313" key="2">
    <source>
        <dbReference type="EMBL" id="QHU35229.1"/>
    </source>
</evidence>
<dbReference type="EMBL" id="MN740584">
    <property type="protein sequence ID" value="QHU35229.1"/>
    <property type="molecule type" value="Genomic_DNA"/>
</dbReference>
<feature type="compositionally biased region" description="Polar residues" evidence="1">
    <location>
        <begin position="54"/>
        <end position="68"/>
    </location>
</feature>
<reference evidence="2" key="1">
    <citation type="journal article" date="2020" name="Nature">
        <title>Giant virus diversity and host interactions through global metagenomics.</title>
        <authorList>
            <person name="Schulz F."/>
            <person name="Roux S."/>
            <person name="Paez-Espino D."/>
            <person name="Jungbluth S."/>
            <person name="Walsh D.A."/>
            <person name="Denef V.J."/>
            <person name="McMahon K.D."/>
            <person name="Konstantinidis K.T."/>
            <person name="Eloe-Fadrosh E.A."/>
            <person name="Kyrpides N.C."/>
            <person name="Woyke T."/>
        </authorList>
    </citation>
    <scope>NUCLEOTIDE SEQUENCE</scope>
    <source>
        <strain evidence="2">GVMAG-S-1017745-26</strain>
    </source>
</reference>
<feature type="compositionally biased region" description="Low complexity" evidence="1">
    <location>
        <begin position="28"/>
        <end position="41"/>
    </location>
</feature>
<sequence length="361" mass="42843">MSRSHSSFSLFNKKNTSNTRSLQTIVDNNTSNNTRNKNTSPRTKRDFSRESFNNDKQSFGNRFGSRNSSETRKQLIFNTIPKKNESPGTINKTKILNQPRKVFRSKFDAINETQDRKPLIFGKKPKRESELSEPSKFREMIIDPTTSRNNTEYQSVKKVKKKTEVEIYREFLKKIEGKDSWDLRDDPTITKFVLGHSVIEFTNLTPEQFKFYQEVVQLANRSIDKHTNEKKNKEIENIDPQFKYKHSIIDKLWRNRDLPIQSWDYVLIIIEKMDYDYTKFIKEYIDSNSDEQYIHSQLRNIKKKLKKIQILEKKLENGSNINNDQKSSIDSKTHYLLKQSIYEGWLSWMNDESDDESDEES</sequence>
<protein>
    <submittedName>
        <fullName evidence="2">Uncharacterized protein</fullName>
    </submittedName>
</protein>
<organism evidence="2">
    <name type="scientific">viral metagenome</name>
    <dbReference type="NCBI Taxonomy" id="1070528"/>
    <lineage>
        <taxon>unclassified sequences</taxon>
        <taxon>metagenomes</taxon>
        <taxon>organismal metagenomes</taxon>
    </lineage>
</organism>
<dbReference type="AlphaFoldDB" id="A0A6C0LWU1"/>
<name>A0A6C0LWU1_9ZZZZ</name>
<feature type="compositionally biased region" description="Polar residues" evidence="1">
    <location>
        <begin position="1"/>
        <end position="27"/>
    </location>
</feature>
<proteinExistence type="predicted"/>
<feature type="compositionally biased region" description="Basic and acidic residues" evidence="1">
    <location>
        <begin position="43"/>
        <end position="53"/>
    </location>
</feature>
<evidence type="ECO:0000256" key="1">
    <source>
        <dbReference type="SAM" id="MobiDB-lite"/>
    </source>
</evidence>
<feature type="region of interest" description="Disordered" evidence="1">
    <location>
        <begin position="1"/>
        <end position="70"/>
    </location>
</feature>